<sequence length="615" mass="68949">TTWTGDEIGLNDVLFFAGERYYPTNHEALWGPYRNISITVRYWGRHRRVYVNGVRYYRERISHSHSLVPTLDNLPYPVPPFPGEEWKHLYDGDEHWCLFDGEKIGFETCDDLCIGIGNPQITKGRCLYNVCFCRWVIPGSHYSSIHLSLESSKVALTKESNFCYSKSKALLEISKQVDNNHTPVTRRVQPSGEEVCEAATVTAKSQPSCSRDEGVCEILDQFVCEISDEVACGESDEGVCEVASAASEPRPSCSTGTIRQDKFMSEWFLLTKASIFTPLVTEVADDLVFISFPSDYRIKLESSNLTASPCVLTTLVVKKRTSKPLAAVGLGNGIVILSVTTHTENANVSNVYLFAINLHSCSFFADKFTFNDTVSSANHAIVLVPYQNTFDVFMRSPVQCETSDLCSRRYSDEIRLLNSIKSVISHEGKRWSIASTKRFSSKNGYRYVGVGSNSLTMKNLQSNLQTVSSIIINENQIISFSHTYDENSQLVICLAVSESNLTCQILNSVEDFQRESKIIFDGIINHHSVFHLSGQNFAIVVIISEYSGTKLTSYIQEVSAGKALTAVEFQDLSLCQTVQQMSVFKMMSNIYCVVVVCQNLINTKCIDIRINYRLP</sequence>
<dbReference type="EMBL" id="CM056744">
    <property type="protein sequence ID" value="KAJ8668456.1"/>
    <property type="molecule type" value="Genomic_DNA"/>
</dbReference>
<organism evidence="1 2">
    <name type="scientific">Eretmocerus hayati</name>
    <dbReference type="NCBI Taxonomy" id="131215"/>
    <lineage>
        <taxon>Eukaryota</taxon>
        <taxon>Metazoa</taxon>
        <taxon>Ecdysozoa</taxon>
        <taxon>Arthropoda</taxon>
        <taxon>Hexapoda</taxon>
        <taxon>Insecta</taxon>
        <taxon>Pterygota</taxon>
        <taxon>Neoptera</taxon>
        <taxon>Endopterygota</taxon>
        <taxon>Hymenoptera</taxon>
        <taxon>Apocrita</taxon>
        <taxon>Proctotrupomorpha</taxon>
        <taxon>Chalcidoidea</taxon>
        <taxon>Aphelinidae</taxon>
        <taxon>Aphelininae</taxon>
        <taxon>Eretmocerus</taxon>
    </lineage>
</organism>
<evidence type="ECO:0000313" key="1">
    <source>
        <dbReference type="EMBL" id="KAJ8668456.1"/>
    </source>
</evidence>
<feature type="non-terminal residue" evidence="1">
    <location>
        <position position="1"/>
    </location>
</feature>
<dbReference type="Proteomes" id="UP001239111">
    <property type="component" value="Chromosome 4"/>
</dbReference>
<accession>A0ACC2NCL6</accession>
<reference evidence="1" key="1">
    <citation type="submission" date="2023-04" db="EMBL/GenBank/DDBJ databases">
        <title>A chromosome-level genome assembly of the parasitoid wasp Eretmocerus hayati.</title>
        <authorList>
            <person name="Zhong Y."/>
            <person name="Liu S."/>
            <person name="Liu Y."/>
        </authorList>
    </citation>
    <scope>NUCLEOTIDE SEQUENCE</scope>
    <source>
        <strain evidence="1">ZJU_SS_LIU_2023</strain>
    </source>
</reference>
<evidence type="ECO:0000313" key="2">
    <source>
        <dbReference type="Proteomes" id="UP001239111"/>
    </source>
</evidence>
<comment type="caution">
    <text evidence="1">The sequence shown here is derived from an EMBL/GenBank/DDBJ whole genome shotgun (WGS) entry which is preliminary data.</text>
</comment>
<name>A0ACC2NCL6_9HYME</name>
<protein>
    <submittedName>
        <fullName evidence="1">Uncharacterized protein</fullName>
    </submittedName>
</protein>
<gene>
    <name evidence="1" type="ORF">QAD02_010119</name>
</gene>
<keyword evidence="2" id="KW-1185">Reference proteome</keyword>
<proteinExistence type="predicted"/>